<dbReference type="Pfam" id="PF01297">
    <property type="entry name" value="ZnuA"/>
    <property type="match status" value="1"/>
</dbReference>
<organism evidence="6 7">
    <name type="scientific">Alkalicoccobacillus gibsonii</name>
    <dbReference type="NCBI Taxonomy" id="79881"/>
    <lineage>
        <taxon>Bacteria</taxon>
        <taxon>Bacillati</taxon>
        <taxon>Bacillota</taxon>
        <taxon>Bacilli</taxon>
        <taxon>Bacillales</taxon>
        <taxon>Bacillaceae</taxon>
        <taxon>Alkalicoccobacillus</taxon>
    </lineage>
</organism>
<dbReference type="InterPro" id="IPR006127">
    <property type="entry name" value="ZnuA-like"/>
</dbReference>
<comment type="subcellular location">
    <subcellularLocation>
        <location evidence="1">Cell envelope</location>
    </subcellularLocation>
</comment>
<evidence type="ECO:0000256" key="3">
    <source>
        <dbReference type="ARBA" id="ARBA00022723"/>
    </source>
</evidence>
<dbReference type="InterPro" id="IPR006129">
    <property type="entry name" value="AdhesinB"/>
</dbReference>
<keyword evidence="3" id="KW-0479">Metal-binding</keyword>
<dbReference type="Proteomes" id="UP001418796">
    <property type="component" value="Unassembled WGS sequence"/>
</dbReference>
<evidence type="ECO:0000256" key="2">
    <source>
        <dbReference type="ARBA" id="ARBA00022448"/>
    </source>
</evidence>
<gene>
    <name evidence="6" type="ORF">MKY91_18290</name>
</gene>
<sequence>MMQHRGKWIYFIIFFTLVLTGCQSNEFRDNDTLSVVTTTAQIADPLRIIGGDRIHVESLMGTGVDPHLYEASQGDISTLEQADILFYNGVHLEANMSEVFEHTSVPTLAFGSAADPNDLLEDPASQGSPDPHIWFDIDIWEDGIIAAVEKLKELSPDDAEYFEENKQEYLLELEELKTYSKNKLGSIDKEKRVLVTAHDAFQYFARMNDLEVVALQGLSTESEIGISDVQSTVQTIVDQDIPSVFVESSVNKAAIQSVIEGVKRTGHDISLGGELYSDAMGEEGTESGTYIGMYRYNVDTIYDALSGGT</sequence>
<evidence type="ECO:0000313" key="6">
    <source>
        <dbReference type="EMBL" id="MEN0645113.1"/>
    </source>
</evidence>
<keyword evidence="2 5" id="KW-0813">Transport</keyword>
<protein>
    <submittedName>
        <fullName evidence="6">Zinc ABC transporter substrate-binding protein</fullName>
    </submittedName>
</protein>
<dbReference type="EMBL" id="JBCITK010000001">
    <property type="protein sequence ID" value="MEN0645113.1"/>
    <property type="molecule type" value="Genomic_DNA"/>
</dbReference>
<dbReference type="InterPro" id="IPR006128">
    <property type="entry name" value="Lipoprotein_PsaA-like"/>
</dbReference>
<keyword evidence="4" id="KW-0732">Signal</keyword>
<keyword evidence="7" id="KW-1185">Reference proteome</keyword>
<dbReference type="PRINTS" id="PR00691">
    <property type="entry name" value="ADHESINB"/>
</dbReference>
<name>A0ABU9VMH5_9BACI</name>
<evidence type="ECO:0000256" key="1">
    <source>
        <dbReference type="ARBA" id="ARBA00004196"/>
    </source>
</evidence>
<evidence type="ECO:0000256" key="4">
    <source>
        <dbReference type="ARBA" id="ARBA00022729"/>
    </source>
</evidence>
<dbReference type="PRINTS" id="PR00690">
    <property type="entry name" value="ADHESNFAMILY"/>
</dbReference>
<comment type="similarity">
    <text evidence="5">Belongs to the bacterial solute-binding protein 9 family.</text>
</comment>
<dbReference type="RefSeq" id="WP_343131711.1">
    <property type="nucleotide sequence ID" value="NZ_JBCITK010000001.1"/>
</dbReference>
<comment type="caution">
    <text evidence="6">The sequence shown here is derived from an EMBL/GenBank/DDBJ whole genome shotgun (WGS) entry which is preliminary data.</text>
</comment>
<evidence type="ECO:0000313" key="7">
    <source>
        <dbReference type="Proteomes" id="UP001418796"/>
    </source>
</evidence>
<accession>A0ABU9VMH5</accession>
<dbReference type="PANTHER" id="PTHR42953">
    <property type="entry name" value="HIGH-AFFINITY ZINC UPTAKE SYSTEM PROTEIN ZNUA-RELATED"/>
    <property type="match status" value="1"/>
</dbReference>
<dbReference type="Gene3D" id="3.40.50.1980">
    <property type="entry name" value="Nitrogenase molybdenum iron protein domain"/>
    <property type="match status" value="2"/>
</dbReference>
<dbReference type="InterPro" id="IPR050492">
    <property type="entry name" value="Bact_metal-bind_prot9"/>
</dbReference>
<reference evidence="6 7" key="1">
    <citation type="submission" date="2024-03" db="EMBL/GenBank/DDBJ databases">
        <title>Bacilli Hybrid Assemblies.</title>
        <authorList>
            <person name="Kovac J."/>
        </authorList>
    </citation>
    <scope>NUCLEOTIDE SEQUENCE [LARGE SCALE GENOMIC DNA]</scope>
    <source>
        <strain evidence="6 7">FSL R7-0666</strain>
    </source>
</reference>
<dbReference type="SUPFAM" id="SSF53807">
    <property type="entry name" value="Helical backbone' metal receptor"/>
    <property type="match status" value="1"/>
</dbReference>
<dbReference type="PANTHER" id="PTHR42953:SF1">
    <property type="entry name" value="METAL-BINDING PROTEIN HI_0362-RELATED"/>
    <property type="match status" value="1"/>
</dbReference>
<proteinExistence type="inferred from homology"/>
<dbReference type="PROSITE" id="PS51257">
    <property type="entry name" value="PROKAR_LIPOPROTEIN"/>
    <property type="match status" value="1"/>
</dbReference>
<evidence type="ECO:0000256" key="5">
    <source>
        <dbReference type="RuleBase" id="RU003512"/>
    </source>
</evidence>